<keyword evidence="5" id="KW-0808">Transferase</keyword>
<dbReference type="InterPro" id="IPR003594">
    <property type="entry name" value="HATPase_dom"/>
</dbReference>
<dbReference type="EMBL" id="CP002400">
    <property type="protein sequence ID" value="ADU26679.1"/>
    <property type="molecule type" value="Genomic_DNA"/>
</dbReference>
<keyword evidence="14" id="KW-1185">Reference proteome</keyword>
<dbReference type="SMART" id="SM00304">
    <property type="entry name" value="HAMP"/>
    <property type="match status" value="1"/>
</dbReference>
<dbReference type="InterPro" id="IPR050736">
    <property type="entry name" value="Sensor_HK_Regulatory"/>
</dbReference>
<comment type="catalytic activity">
    <reaction evidence="1">
        <text>ATP + protein L-histidine = ADP + protein N-phospho-L-histidine.</text>
        <dbReference type="EC" id="2.7.13.3"/>
    </reaction>
</comment>
<dbReference type="Gene3D" id="1.10.287.130">
    <property type="match status" value="1"/>
</dbReference>
<evidence type="ECO:0000256" key="4">
    <source>
        <dbReference type="ARBA" id="ARBA00022553"/>
    </source>
</evidence>
<dbReference type="Gene3D" id="6.10.340.10">
    <property type="match status" value="1"/>
</dbReference>
<dbReference type="GO" id="GO:0000155">
    <property type="term" value="F:phosphorelay sensor kinase activity"/>
    <property type="evidence" value="ECO:0007669"/>
    <property type="project" value="InterPro"/>
</dbReference>
<keyword evidence="9" id="KW-0175">Coiled coil</keyword>
<dbReference type="InterPro" id="IPR003661">
    <property type="entry name" value="HisK_dim/P_dom"/>
</dbReference>
<dbReference type="EC" id="2.7.13.3" evidence="3"/>
<dbReference type="RefSeq" id="WP_013485040.1">
    <property type="nucleotide sequence ID" value="NC_014828.1"/>
</dbReference>
<dbReference type="eggNOG" id="COG5002">
    <property type="taxonomic scope" value="Bacteria"/>
</dbReference>
<dbReference type="AlphaFoldDB" id="E6U4Q1"/>
<organism evidence="13 14">
    <name type="scientific">Ethanoligenens harbinense (strain DSM 18485 / JCM 12961 / CGMCC 1.5033 / YUAN-3)</name>
    <dbReference type="NCBI Taxonomy" id="663278"/>
    <lineage>
        <taxon>Bacteria</taxon>
        <taxon>Bacillati</taxon>
        <taxon>Bacillota</taxon>
        <taxon>Clostridia</taxon>
        <taxon>Eubacteriales</taxon>
        <taxon>Oscillospiraceae</taxon>
        <taxon>Ethanoligenens</taxon>
    </lineage>
</organism>
<dbReference type="InterPro" id="IPR003660">
    <property type="entry name" value="HAMP_dom"/>
</dbReference>
<proteinExistence type="predicted"/>
<sequence>MDWMRQWRKLCAQRKRHLRQEREERREALKTHREMTLRRERLHRQQQDLSMRLRLLRKTENGNLSPEQKELLDQLASVRSELHDIHIRRHLHAYGDEDAMFDRYYRHIRLSRPFVLAINAALWILLFWFGGASVGLKILISFLAILATVGTLYEILFLMRIKDRILLPVDRLRKGVRSITAGQYDVSVENESASEVSSLITAFNQMAQKLQENERLKIEYENNRKALISNISHDLKTPMTSIQGYLEAITADAGMPADRQARYLKIIQSNSAYMNRLIDDLFLFSTLDLQKLEFHFAPVSIRPFLRDMMEEFRLDLEERGALFRYEDALDREYTVDLDPKRFHQILRNLIGNAVKYGPKQGLAVRVKAYVIEENLRLAVKDNGQGIPAKDLPHLFERFYRADPERTKDFSSTGLGLAIAQELAQAHGGKITVASEINAGSCFTVSIPCRAQA</sequence>
<dbReference type="Pfam" id="PF00672">
    <property type="entry name" value="HAMP"/>
    <property type="match status" value="1"/>
</dbReference>
<dbReference type="InterPro" id="IPR005467">
    <property type="entry name" value="His_kinase_dom"/>
</dbReference>
<evidence type="ECO:0000313" key="13">
    <source>
        <dbReference type="EMBL" id="ADU26679.1"/>
    </source>
</evidence>
<dbReference type="PRINTS" id="PR00344">
    <property type="entry name" value="BCTRLSENSOR"/>
</dbReference>
<dbReference type="SUPFAM" id="SSF158472">
    <property type="entry name" value="HAMP domain-like"/>
    <property type="match status" value="1"/>
</dbReference>
<dbReference type="InterPro" id="IPR036890">
    <property type="entry name" value="HATPase_C_sf"/>
</dbReference>
<dbReference type="PANTHER" id="PTHR43711:SF1">
    <property type="entry name" value="HISTIDINE KINASE 1"/>
    <property type="match status" value="1"/>
</dbReference>
<gene>
    <name evidence="13" type="ordered locus">Ethha_1128</name>
</gene>
<dbReference type="Gene3D" id="3.30.565.10">
    <property type="entry name" value="Histidine kinase-like ATPase, C-terminal domain"/>
    <property type="match status" value="1"/>
</dbReference>
<evidence type="ECO:0000256" key="9">
    <source>
        <dbReference type="SAM" id="Coils"/>
    </source>
</evidence>
<dbReference type="CDD" id="cd00082">
    <property type="entry name" value="HisKA"/>
    <property type="match status" value="1"/>
</dbReference>
<dbReference type="HOGENOM" id="CLU_000445_89_3_9"/>
<keyword evidence="7" id="KW-0902">Two-component regulatory system</keyword>
<dbReference type="CDD" id="cd06225">
    <property type="entry name" value="HAMP"/>
    <property type="match status" value="1"/>
</dbReference>
<dbReference type="STRING" id="663278.Ethha_1128"/>
<dbReference type="SMART" id="SM00387">
    <property type="entry name" value="HATPase_c"/>
    <property type="match status" value="1"/>
</dbReference>
<reference evidence="13 14" key="1">
    <citation type="submission" date="2010-12" db="EMBL/GenBank/DDBJ databases">
        <title>Complete sequence of Ethanoligenens harbinense YUAN-3.</title>
        <authorList>
            <person name="Lucas S."/>
            <person name="Copeland A."/>
            <person name="Lapidus A."/>
            <person name="Cheng J.-F."/>
            <person name="Bruce D."/>
            <person name="Goodwin L."/>
            <person name="Pitluck S."/>
            <person name="Chertkov O."/>
            <person name="Misra M."/>
            <person name="Detter J.C."/>
            <person name="Han C."/>
            <person name="Tapia R."/>
            <person name="Land M."/>
            <person name="Hauser L."/>
            <person name="Jeffries C."/>
            <person name="Kyrpides N."/>
            <person name="Ivanova N."/>
            <person name="Mikhailova N."/>
            <person name="Wang A."/>
            <person name="Mouttaki H."/>
            <person name="He Z."/>
            <person name="Zhou J."/>
            <person name="Hemme C.L."/>
            <person name="Woyke T."/>
        </authorList>
    </citation>
    <scope>NUCLEOTIDE SEQUENCE [LARGE SCALE GENOMIC DNA]</scope>
    <source>
        <strain evidence="14">DSM 18485 / JCM 12961 / CGMCC 1.5033 / YUAN-3</strain>
    </source>
</reference>
<evidence type="ECO:0000256" key="7">
    <source>
        <dbReference type="ARBA" id="ARBA00023012"/>
    </source>
</evidence>
<evidence type="ECO:0000256" key="8">
    <source>
        <dbReference type="ARBA" id="ARBA00023136"/>
    </source>
</evidence>
<dbReference type="InterPro" id="IPR004358">
    <property type="entry name" value="Sig_transdc_His_kin-like_C"/>
</dbReference>
<dbReference type="PROSITE" id="PS50885">
    <property type="entry name" value="HAMP"/>
    <property type="match status" value="1"/>
</dbReference>
<keyword evidence="6 13" id="KW-0418">Kinase</keyword>
<dbReference type="SMART" id="SM00388">
    <property type="entry name" value="HisKA"/>
    <property type="match status" value="1"/>
</dbReference>
<dbReference type="SUPFAM" id="SSF47384">
    <property type="entry name" value="Homodimeric domain of signal transducing histidine kinase"/>
    <property type="match status" value="1"/>
</dbReference>
<evidence type="ECO:0000256" key="2">
    <source>
        <dbReference type="ARBA" id="ARBA00004370"/>
    </source>
</evidence>
<dbReference type="Pfam" id="PF00512">
    <property type="entry name" value="HisKA"/>
    <property type="match status" value="1"/>
</dbReference>
<keyword evidence="8 10" id="KW-0472">Membrane</keyword>
<keyword evidence="10" id="KW-0812">Transmembrane</keyword>
<dbReference type="FunFam" id="1.10.287.130:FF:000001">
    <property type="entry name" value="Two-component sensor histidine kinase"/>
    <property type="match status" value="1"/>
</dbReference>
<keyword evidence="4" id="KW-0597">Phosphoprotein</keyword>
<comment type="subcellular location">
    <subcellularLocation>
        <location evidence="2">Membrane</location>
    </subcellularLocation>
</comment>
<evidence type="ECO:0000256" key="5">
    <source>
        <dbReference type="ARBA" id="ARBA00022679"/>
    </source>
</evidence>
<dbReference type="PROSITE" id="PS50109">
    <property type="entry name" value="HIS_KIN"/>
    <property type="match status" value="1"/>
</dbReference>
<evidence type="ECO:0000259" key="12">
    <source>
        <dbReference type="PROSITE" id="PS50885"/>
    </source>
</evidence>
<dbReference type="Pfam" id="PF02518">
    <property type="entry name" value="HATPase_c"/>
    <property type="match status" value="1"/>
</dbReference>
<protein>
    <recommendedName>
        <fullName evidence="3">histidine kinase</fullName>
        <ecNumber evidence="3">2.7.13.3</ecNumber>
    </recommendedName>
</protein>
<name>E6U4Q1_ETHHY</name>
<feature type="transmembrane region" description="Helical" evidence="10">
    <location>
        <begin position="113"/>
        <end position="132"/>
    </location>
</feature>
<feature type="domain" description="HAMP" evidence="12">
    <location>
        <begin position="163"/>
        <end position="215"/>
    </location>
</feature>
<dbReference type="InterPro" id="IPR036097">
    <property type="entry name" value="HisK_dim/P_sf"/>
</dbReference>
<feature type="coiled-coil region" evidence="9">
    <location>
        <begin position="203"/>
        <end position="230"/>
    </location>
</feature>
<dbReference type="CDD" id="cd00075">
    <property type="entry name" value="HATPase"/>
    <property type="match status" value="1"/>
</dbReference>
<evidence type="ECO:0000256" key="3">
    <source>
        <dbReference type="ARBA" id="ARBA00012438"/>
    </source>
</evidence>
<dbReference type="PANTHER" id="PTHR43711">
    <property type="entry name" value="TWO-COMPONENT HISTIDINE KINASE"/>
    <property type="match status" value="1"/>
</dbReference>
<dbReference type="FunFam" id="3.30.565.10:FF:000006">
    <property type="entry name" value="Sensor histidine kinase WalK"/>
    <property type="match status" value="1"/>
</dbReference>
<evidence type="ECO:0000256" key="10">
    <source>
        <dbReference type="SAM" id="Phobius"/>
    </source>
</evidence>
<feature type="domain" description="Histidine kinase" evidence="11">
    <location>
        <begin position="230"/>
        <end position="450"/>
    </location>
</feature>
<evidence type="ECO:0000256" key="6">
    <source>
        <dbReference type="ARBA" id="ARBA00022777"/>
    </source>
</evidence>
<keyword evidence="10" id="KW-1133">Transmembrane helix</keyword>
<dbReference type="GO" id="GO:0016020">
    <property type="term" value="C:membrane"/>
    <property type="evidence" value="ECO:0007669"/>
    <property type="project" value="UniProtKB-SubCell"/>
</dbReference>
<dbReference type="SUPFAM" id="SSF55874">
    <property type="entry name" value="ATPase domain of HSP90 chaperone/DNA topoisomerase II/histidine kinase"/>
    <property type="match status" value="1"/>
</dbReference>
<feature type="transmembrane region" description="Helical" evidence="10">
    <location>
        <begin position="138"/>
        <end position="158"/>
    </location>
</feature>
<dbReference type="Proteomes" id="UP000001551">
    <property type="component" value="Chromosome"/>
</dbReference>
<evidence type="ECO:0000256" key="1">
    <source>
        <dbReference type="ARBA" id="ARBA00000085"/>
    </source>
</evidence>
<accession>E6U4Q1</accession>
<evidence type="ECO:0000313" key="14">
    <source>
        <dbReference type="Proteomes" id="UP000001551"/>
    </source>
</evidence>
<dbReference type="KEGG" id="eha:Ethha_1128"/>
<evidence type="ECO:0000259" key="11">
    <source>
        <dbReference type="PROSITE" id="PS50109"/>
    </source>
</evidence>